<evidence type="ECO:0000313" key="2">
    <source>
        <dbReference type="EMBL" id="MBP2257661.1"/>
    </source>
</evidence>
<sequence length="55" mass="6114">MGVTILQVVFLCGIIYGFLSFFLEMKNKSKKDKNQLMLSISVVVASTASFLLLLN</sequence>
<proteinExistence type="predicted"/>
<dbReference type="EMBL" id="JAGIKX010000011">
    <property type="protein sequence ID" value="MBP2257661.1"/>
    <property type="molecule type" value="Genomic_DNA"/>
</dbReference>
<keyword evidence="1" id="KW-0472">Membrane</keyword>
<evidence type="ECO:0000313" key="3">
    <source>
        <dbReference type="Proteomes" id="UP001519294"/>
    </source>
</evidence>
<accession>A0ABS4S842</accession>
<protein>
    <submittedName>
        <fullName evidence="2">Uncharacterized protein</fullName>
    </submittedName>
</protein>
<dbReference type="Proteomes" id="UP001519294">
    <property type="component" value="Unassembled WGS sequence"/>
</dbReference>
<feature type="transmembrane region" description="Helical" evidence="1">
    <location>
        <begin position="6"/>
        <end position="24"/>
    </location>
</feature>
<organism evidence="2 3">
    <name type="scientific">Virgibacillus alimentarius</name>
    <dbReference type="NCBI Taxonomy" id="698769"/>
    <lineage>
        <taxon>Bacteria</taxon>
        <taxon>Bacillati</taxon>
        <taxon>Bacillota</taxon>
        <taxon>Bacilli</taxon>
        <taxon>Bacillales</taxon>
        <taxon>Bacillaceae</taxon>
        <taxon>Virgibacillus</taxon>
    </lineage>
</organism>
<comment type="caution">
    <text evidence="2">The sequence shown here is derived from an EMBL/GenBank/DDBJ whole genome shotgun (WGS) entry which is preliminary data.</text>
</comment>
<dbReference type="RefSeq" id="WP_156947694.1">
    <property type="nucleotide sequence ID" value="NZ_JAGIKX010000011.1"/>
</dbReference>
<reference evidence="2 3" key="1">
    <citation type="submission" date="2021-03" db="EMBL/GenBank/DDBJ databases">
        <title>Genomic Encyclopedia of Type Strains, Phase IV (KMG-IV): sequencing the most valuable type-strain genomes for metagenomic binning, comparative biology and taxonomic classification.</title>
        <authorList>
            <person name="Goeker M."/>
        </authorList>
    </citation>
    <scope>NUCLEOTIDE SEQUENCE [LARGE SCALE GENOMIC DNA]</scope>
    <source>
        <strain evidence="2 3">DSM 25790</strain>
    </source>
</reference>
<keyword evidence="1" id="KW-1133">Transmembrane helix</keyword>
<keyword evidence="1" id="KW-0812">Transmembrane</keyword>
<evidence type="ECO:0000256" key="1">
    <source>
        <dbReference type="SAM" id="Phobius"/>
    </source>
</evidence>
<name>A0ABS4S842_9BACI</name>
<gene>
    <name evidence="2" type="ORF">J2Z81_001615</name>
</gene>
<feature type="transmembrane region" description="Helical" evidence="1">
    <location>
        <begin position="36"/>
        <end position="54"/>
    </location>
</feature>
<keyword evidence="3" id="KW-1185">Reference proteome</keyword>